<keyword evidence="9 13" id="KW-0460">Magnesium</keyword>
<dbReference type="SUPFAM" id="SSF46589">
    <property type="entry name" value="tRNA-binding arm"/>
    <property type="match status" value="1"/>
</dbReference>
<sequence>MKLDIEAIKLEAKEILEKAGDPGALSEWHSKYLGKKGLLRELTADVSDLAVEEKKELGRKVNELKAYLEDVYAGSLNSVTSIKKDKPIENFYKTLPGKKPDVGHIHLITQAIREITEVFSKLGFIRVRYPEVDWDYYAFEALNMPKTHPARDEWETFFVDLPEDSKFGKAVITPHTSNGQVREMLKGDMPIRMLNISRCGRRQSDINHVPTFYQFEGLVVDKDISIAHLKGVLENLIYNFFGKDTKFRLRPYDFRFTEPSFEVDVTCGICGGKGCRFCKEGWVELGGAGMVHPNVLKAGGIDPEVYSGFAFGWGVERVLMMRTGLKIDDIRYLFENNLKFLEQF</sequence>
<dbReference type="GO" id="GO:0005524">
    <property type="term" value="F:ATP binding"/>
    <property type="evidence" value="ECO:0007669"/>
    <property type="project" value="UniProtKB-UniRule"/>
</dbReference>
<dbReference type="InterPro" id="IPR004188">
    <property type="entry name" value="Phe-tRNA_ligase_II_N"/>
</dbReference>
<comment type="catalytic activity">
    <reaction evidence="12 13">
        <text>tRNA(Phe) + L-phenylalanine + ATP = L-phenylalanyl-tRNA(Phe) + AMP + diphosphate + H(+)</text>
        <dbReference type="Rhea" id="RHEA:19413"/>
        <dbReference type="Rhea" id="RHEA-COMP:9668"/>
        <dbReference type="Rhea" id="RHEA-COMP:9699"/>
        <dbReference type="ChEBI" id="CHEBI:15378"/>
        <dbReference type="ChEBI" id="CHEBI:30616"/>
        <dbReference type="ChEBI" id="CHEBI:33019"/>
        <dbReference type="ChEBI" id="CHEBI:58095"/>
        <dbReference type="ChEBI" id="CHEBI:78442"/>
        <dbReference type="ChEBI" id="CHEBI:78531"/>
        <dbReference type="ChEBI" id="CHEBI:456215"/>
        <dbReference type="EC" id="6.1.1.20"/>
    </reaction>
</comment>
<dbReference type="InterPro" id="IPR022911">
    <property type="entry name" value="Phe_tRNA_ligase_alpha1_bac"/>
</dbReference>
<dbReference type="GO" id="GO:0004826">
    <property type="term" value="F:phenylalanine-tRNA ligase activity"/>
    <property type="evidence" value="ECO:0007669"/>
    <property type="project" value="UniProtKB-UniRule"/>
</dbReference>
<protein>
    <recommendedName>
        <fullName evidence="13">Phenylalanine--tRNA ligase alpha subunit</fullName>
        <ecNumber evidence="13">6.1.1.20</ecNumber>
    </recommendedName>
    <alternativeName>
        <fullName evidence="13">Phenylalanyl-tRNA synthetase alpha subunit</fullName>
        <shortName evidence="13">PheRS</shortName>
    </alternativeName>
</protein>
<dbReference type="PANTHER" id="PTHR11538">
    <property type="entry name" value="PHENYLALANYL-TRNA SYNTHETASE"/>
    <property type="match status" value="1"/>
</dbReference>
<evidence type="ECO:0000256" key="3">
    <source>
        <dbReference type="ARBA" id="ARBA00011209"/>
    </source>
</evidence>
<organism evidence="15 16">
    <name type="scientific">candidate division WWE3 bacterium</name>
    <dbReference type="NCBI Taxonomy" id="2053526"/>
    <lineage>
        <taxon>Bacteria</taxon>
        <taxon>Katanobacteria</taxon>
    </lineage>
</organism>
<gene>
    <name evidence="13" type="primary">pheS</name>
    <name evidence="15" type="ORF">DEP93_00645</name>
</gene>
<dbReference type="AlphaFoldDB" id="A0A3D0ZNT3"/>
<reference evidence="15 16" key="1">
    <citation type="journal article" date="2018" name="Nat. Biotechnol.">
        <title>A standardized bacterial taxonomy based on genome phylogeny substantially revises the tree of life.</title>
        <authorList>
            <person name="Parks D.H."/>
            <person name="Chuvochina M."/>
            <person name="Waite D.W."/>
            <person name="Rinke C."/>
            <person name="Skarshewski A."/>
            <person name="Chaumeil P.A."/>
            <person name="Hugenholtz P."/>
        </authorList>
    </citation>
    <scope>NUCLEOTIDE SEQUENCE [LARGE SCALE GENOMIC DNA]</scope>
    <source>
        <strain evidence="15">UBA11701</strain>
    </source>
</reference>
<evidence type="ECO:0000256" key="6">
    <source>
        <dbReference type="ARBA" id="ARBA00022723"/>
    </source>
</evidence>
<dbReference type="InterPro" id="IPR002319">
    <property type="entry name" value="Phenylalanyl-tRNA_Synthase"/>
</dbReference>
<dbReference type="HAMAP" id="MF_00281">
    <property type="entry name" value="Phe_tRNA_synth_alpha1"/>
    <property type="match status" value="1"/>
</dbReference>
<comment type="subunit">
    <text evidence="3 13">Tetramer of two alpha and two beta subunits.</text>
</comment>
<accession>A0A3D0ZNT3</accession>
<dbReference type="GO" id="GO:0000287">
    <property type="term" value="F:magnesium ion binding"/>
    <property type="evidence" value="ECO:0007669"/>
    <property type="project" value="UniProtKB-UniRule"/>
</dbReference>
<dbReference type="InterPro" id="IPR010978">
    <property type="entry name" value="tRNA-bd_arm"/>
</dbReference>
<evidence type="ECO:0000256" key="10">
    <source>
        <dbReference type="ARBA" id="ARBA00022917"/>
    </source>
</evidence>
<evidence type="ECO:0000256" key="5">
    <source>
        <dbReference type="ARBA" id="ARBA00022598"/>
    </source>
</evidence>
<feature type="binding site" evidence="13">
    <location>
        <position position="258"/>
    </location>
    <ligand>
        <name>Mg(2+)</name>
        <dbReference type="ChEBI" id="CHEBI:18420"/>
        <note>shared with beta subunit</note>
    </ligand>
</feature>
<dbReference type="CDD" id="cd00496">
    <property type="entry name" value="PheRS_alpha_core"/>
    <property type="match status" value="1"/>
</dbReference>
<dbReference type="Pfam" id="PF02912">
    <property type="entry name" value="Phe_tRNA-synt_N"/>
    <property type="match status" value="1"/>
</dbReference>
<keyword evidence="7 13" id="KW-0547">Nucleotide-binding</keyword>
<comment type="subcellular location">
    <subcellularLocation>
        <location evidence="1 13">Cytoplasm</location>
    </subcellularLocation>
</comment>
<keyword evidence="6 13" id="KW-0479">Metal-binding</keyword>
<dbReference type="InterPro" id="IPR006195">
    <property type="entry name" value="aa-tRNA-synth_II"/>
</dbReference>
<dbReference type="PANTHER" id="PTHR11538:SF41">
    <property type="entry name" value="PHENYLALANINE--TRNA LIGASE, MITOCHONDRIAL"/>
    <property type="match status" value="1"/>
</dbReference>
<dbReference type="EC" id="6.1.1.20" evidence="13"/>
<dbReference type="InterPro" id="IPR045864">
    <property type="entry name" value="aa-tRNA-synth_II/BPL/LPL"/>
</dbReference>
<dbReference type="Pfam" id="PF01409">
    <property type="entry name" value="tRNA-synt_2d"/>
    <property type="match status" value="1"/>
</dbReference>
<evidence type="ECO:0000313" key="15">
    <source>
        <dbReference type="EMBL" id="HCC41967.1"/>
    </source>
</evidence>
<dbReference type="SUPFAM" id="SSF55681">
    <property type="entry name" value="Class II aaRS and biotin synthetases"/>
    <property type="match status" value="1"/>
</dbReference>
<dbReference type="InterPro" id="IPR004529">
    <property type="entry name" value="Phe-tRNA-synth_IIc_asu"/>
</dbReference>
<keyword evidence="5 13" id="KW-0436">Ligase</keyword>
<evidence type="ECO:0000256" key="1">
    <source>
        <dbReference type="ARBA" id="ARBA00004496"/>
    </source>
</evidence>
<evidence type="ECO:0000313" key="16">
    <source>
        <dbReference type="Proteomes" id="UP000263336"/>
    </source>
</evidence>
<feature type="domain" description="Aminoacyl-transfer RNA synthetases class-II family profile" evidence="14">
    <location>
        <begin position="108"/>
        <end position="335"/>
    </location>
</feature>
<keyword evidence="8 13" id="KW-0067">ATP-binding</keyword>
<name>A0A3D0ZNT3_UNCKA</name>
<evidence type="ECO:0000256" key="12">
    <source>
        <dbReference type="ARBA" id="ARBA00049255"/>
    </source>
</evidence>
<comment type="caution">
    <text evidence="15">The sequence shown here is derived from an EMBL/GenBank/DDBJ whole genome shotgun (WGS) entry which is preliminary data.</text>
</comment>
<comment type="cofactor">
    <cofactor evidence="13">
        <name>Mg(2+)</name>
        <dbReference type="ChEBI" id="CHEBI:18420"/>
    </cofactor>
    <text evidence="13">Binds 2 magnesium ions per tetramer.</text>
</comment>
<keyword evidence="11 13" id="KW-0030">Aminoacyl-tRNA synthetase</keyword>
<dbReference type="EMBL" id="DOZN01000007">
    <property type="protein sequence ID" value="HCC41967.1"/>
    <property type="molecule type" value="Genomic_DNA"/>
</dbReference>
<evidence type="ECO:0000259" key="14">
    <source>
        <dbReference type="PROSITE" id="PS50862"/>
    </source>
</evidence>
<dbReference type="GO" id="GO:0005737">
    <property type="term" value="C:cytoplasm"/>
    <property type="evidence" value="ECO:0007669"/>
    <property type="project" value="UniProtKB-SubCell"/>
</dbReference>
<dbReference type="NCBIfam" id="TIGR00468">
    <property type="entry name" value="pheS"/>
    <property type="match status" value="1"/>
</dbReference>
<keyword evidence="4 13" id="KW-0963">Cytoplasm</keyword>
<dbReference type="PROSITE" id="PS50862">
    <property type="entry name" value="AA_TRNA_LIGASE_II"/>
    <property type="match status" value="1"/>
</dbReference>
<evidence type="ECO:0000256" key="13">
    <source>
        <dbReference type="HAMAP-Rule" id="MF_00281"/>
    </source>
</evidence>
<dbReference type="GO" id="GO:0000049">
    <property type="term" value="F:tRNA binding"/>
    <property type="evidence" value="ECO:0007669"/>
    <property type="project" value="InterPro"/>
</dbReference>
<dbReference type="Gene3D" id="3.30.930.10">
    <property type="entry name" value="Bira Bifunctional Protein, Domain 2"/>
    <property type="match status" value="1"/>
</dbReference>
<evidence type="ECO:0000256" key="4">
    <source>
        <dbReference type="ARBA" id="ARBA00022490"/>
    </source>
</evidence>
<keyword evidence="10 13" id="KW-0648">Protein biosynthesis</keyword>
<comment type="similarity">
    <text evidence="2 13">Belongs to the class-II aminoacyl-tRNA synthetase family. Phe-tRNA synthetase alpha subunit type 1 subfamily.</text>
</comment>
<proteinExistence type="inferred from homology"/>
<evidence type="ECO:0000256" key="8">
    <source>
        <dbReference type="ARBA" id="ARBA00022840"/>
    </source>
</evidence>
<dbReference type="GO" id="GO:0006432">
    <property type="term" value="P:phenylalanyl-tRNA aminoacylation"/>
    <property type="evidence" value="ECO:0007669"/>
    <property type="project" value="UniProtKB-UniRule"/>
</dbReference>
<evidence type="ECO:0000256" key="11">
    <source>
        <dbReference type="ARBA" id="ARBA00023146"/>
    </source>
</evidence>
<evidence type="ECO:0000256" key="7">
    <source>
        <dbReference type="ARBA" id="ARBA00022741"/>
    </source>
</evidence>
<evidence type="ECO:0000256" key="2">
    <source>
        <dbReference type="ARBA" id="ARBA00010207"/>
    </source>
</evidence>
<evidence type="ECO:0000256" key="9">
    <source>
        <dbReference type="ARBA" id="ARBA00022842"/>
    </source>
</evidence>
<dbReference type="Proteomes" id="UP000263336">
    <property type="component" value="Unassembled WGS sequence"/>
</dbReference>